<keyword evidence="2" id="KW-0472">Membrane</keyword>
<evidence type="ECO:0000256" key="2">
    <source>
        <dbReference type="SAM" id="Phobius"/>
    </source>
</evidence>
<feature type="region of interest" description="Disordered" evidence="1">
    <location>
        <begin position="96"/>
        <end position="117"/>
    </location>
</feature>
<feature type="compositionally biased region" description="Polar residues" evidence="1">
    <location>
        <begin position="15"/>
        <end position="26"/>
    </location>
</feature>
<comment type="caution">
    <text evidence="3">The sequence shown here is derived from an EMBL/GenBank/DDBJ whole genome shotgun (WGS) entry which is preliminary data.</text>
</comment>
<accession>A0ABY0FJP4</accession>
<gene>
    <name evidence="3" type="ORF">G3KMM_00442</name>
</gene>
<protein>
    <recommendedName>
        <fullName evidence="5">DUF1795 domain-containing protein</fullName>
    </recommendedName>
</protein>
<evidence type="ECO:0000256" key="1">
    <source>
        <dbReference type="SAM" id="MobiDB-lite"/>
    </source>
</evidence>
<keyword evidence="4" id="KW-1185">Reference proteome</keyword>
<organism evidence="3 4">
    <name type="scientific">Candidatus Nanosyncoccus nanoralicus</name>
    <dbReference type="NCBI Taxonomy" id="2171996"/>
    <lineage>
        <taxon>Bacteria</taxon>
        <taxon>Candidatus Saccharimonadota</taxon>
        <taxon>Candidatus Nanosyncoccalia</taxon>
        <taxon>Candidatus Nanosyncoccales</taxon>
        <taxon>Candidatus Nanosyncoccaceae</taxon>
        <taxon>Candidatus Nanosyncoccus</taxon>
    </lineage>
</organism>
<reference evidence="3 4" key="2">
    <citation type="journal article" date="2020" name="Cell Rep.">
        <title>Acquisition and Adaptation of Ultra-small Parasitic Reduced Genome Bacteria to Mammalian Hosts.</title>
        <authorList>
            <person name="McLean J.S."/>
            <person name="Bor B."/>
            <person name="Kerns K.A."/>
            <person name="Liu Q."/>
            <person name="To T.T."/>
            <person name="Solden L."/>
            <person name="Hendrickson E.L."/>
            <person name="Wrighton K."/>
            <person name="Shi W."/>
            <person name="He X."/>
        </authorList>
    </citation>
    <scope>NUCLEOTIDE SEQUENCE [LARGE SCALE GENOMIC DNA]</scope>
    <source>
        <strain evidence="3 4">TM7_KMM_G3_1_HOT_351</strain>
    </source>
</reference>
<keyword evidence="2" id="KW-1133">Transmembrane helix</keyword>
<dbReference type="EMBL" id="PRLL01000016">
    <property type="protein sequence ID" value="RYC73364.1"/>
    <property type="molecule type" value="Genomic_DNA"/>
</dbReference>
<feature type="region of interest" description="Disordered" evidence="1">
    <location>
        <begin position="1"/>
        <end position="55"/>
    </location>
</feature>
<evidence type="ECO:0000313" key="4">
    <source>
        <dbReference type="Proteomes" id="UP001191004"/>
    </source>
</evidence>
<feature type="transmembrane region" description="Helical" evidence="2">
    <location>
        <begin position="150"/>
        <end position="175"/>
    </location>
</feature>
<sequence>MDNQGSNNFNNGQGVTPQDANFWNPISPQGQPASQTAQASQAPQPVQSSQAFGFASTPAAPAASVTPSATSTPGFNQPVSAYSSANPTVLPQASAMSQAIPSSTPANNASFMSQVTDPSGNLLNKDFNLMTDEEKKEAERIARAKNRVDLLKTIGLIVVSLLAVLFIGLFIWMTLKWSEANTNVQGKIDVAVAEARNSLQTKLENDFEEKEKYPFLTFSGPTDLGALNFEYPKTWNLYIPDDASRGGDYHAYLNPGQVNVVADNTVMALRVTIKNEQLDRVLEDFTDKVQSQEMTVSSTVVNGVNVNVYTGKLDSDLMGIVCVFKIRDKTALLQTDSSNVFRADFERILSTIRFNS</sequence>
<name>A0ABY0FJP4_9BACT</name>
<reference evidence="3 4" key="1">
    <citation type="journal article" date="2018" name="bioRxiv">
        <title>Evidence of independent acquisition and adaption of ultra-small bacteria to human hosts across the highly diverse yet reduced genomes of the phylum Saccharibacteria.</title>
        <authorList>
            <person name="McLean J.S."/>
            <person name="Bor B."/>
            <person name="To T.T."/>
            <person name="Liu Q."/>
            <person name="Kearns K.A."/>
            <person name="Solden L.M."/>
            <person name="Wrighton K.C."/>
            <person name="He X."/>
            <person name="Shi W."/>
        </authorList>
    </citation>
    <scope>NUCLEOTIDE SEQUENCE [LARGE SCALE GENOMIC DNA]</scope>
    <source>
        <strain evidence="3 4">TM7_KMM_G3_1_HOT_351</strain>
    </source>
</reference>
<dbReference type="Proteomes" id="UP001191004">
    <property type="component" value="Unassembled WGS sequence"/>
</dbReference>
<evidence type="ECO:0008006" key="5">
    <source>
        <dbReference type="Google" id="ProtNLM"/>
    </source>
</evidence>
<keyword evidence="2" id="KW-0812">Transmembrane</keyword>
<evidence type="ECO:0000313" key="3">
    <source>
        <dbReference type="EMBL" id="RYC73364.1"/>
    </source>
</evidence>
<proteinExistence type="predicted"/>
<feature type="compositionally biased region" description="Low complexity" evidence="1">
    <location>
        <begin position="27"/>
        <end position="55"/>
    </location>
</feature>
<dbReference type="RefSeq" id="WP_129605003.1">
    <property type="nucleotide sequence ID" value="NZ_PRLL01000016.1"/>
</dbReference>
<feature type="compositionally biased region" description="Low complexity" evidence="1">
    <location>
        <begin position="1"/>
        <end position="14"/>
    </location>
</feature>